<evidence type="ECO:0000256" key="7">
    <source>
        <dbReference type="SAM" id="Coils"/>
    </source>
</evidence>
<dbReference type="InterPro" id="IPR016496">
    <property type="entry name" value="GTPase_HflX"/>
</dbReference>
<evidence type="ECO:0000256" key="4">
    <source>
        <dbReference type="ARBA" id="ARBA00022842"/>
    </source>
</evidence>
<dbReference type="Gene3D" id="3.40.50.300">
    <property type="entry name" value="P-loop containing nucleotide triphosphate hydrolases"/>
    <property type="match status" value="1"/>
</dbReference>
<evidence type="ECO:0000256" key="2">
    <source>
        <dbReference type="ARBA" id="ARBA00022723"/>
    </source>
</evidence>
<evidence type="ECO:0000256" key="6">
    <source>
        <dbReference type="HAMAP-Rule" id="MF_00900"/>
    </source>
</evidence>
<protein>
    <recommendedName>
        <fullName evidence="6">GTPase HflX</fullName>
    </recommendedName>
    <alternativeName>
        <fullName evidence="6">GTP-binding protein HflX</fullName>
    </alternativeName>
</protein>
<dbReference type="Proteomes" id="UP000295325">
    <property type="component" value="Unassembled WGS sequence"/>
</dbReference>
<feature type="coiled-coil region" evidence="7">
    <location>
        <begin position="335"/>
        <end position="369"/>
    </location>
</feature>
<dbReference type="AlphaFoldDB" id="A0A4R7KA54"/>
<dbReference type="GO" id="GO:0003924">
    <property type="term" value="F:GTPase activity"/>
    <property type="evidence" value="ECO:0007669"/>
    <property type="project" value="UniProtKB-UniRule"/>
</dbReference>
<reference evidence="9 10" key="1">
    <citation type="submission" date="2019-03" db="EMBL/GenBank/DDBJ databases">
        <title>Genomic Encyclopedia of Type Strains, Phase IV (KMG-IV): sequencing the most valuable type-strain genomes for metagenomic binning, comparative biology and taxonomic classification.</title>
        <authorList>
            <person name="Goeker M."/>
        </authorList>
    </citation>
    <scope>NUCLEOTIDE SEQUENCE [LARGE SCALE GENOMIC DNA]</scope>
    <source>
        <strain evidence="9 10">DSM 24455</strain>
    </source>
</reference>
<evidence type="ECO:0000313" key="9">
    <source>
        <dbReference type="EMBL" id="TDT47642.1"/>
    </source>
</evidence>
<evidence type="ECO:0000313" key="10">
    <source>
        <dbReference type="Proteomes" id="UP000295325"/>
    </source>
</evidence>
<dbReference type="InterPro" id="IPR025121">
    <property type="entry name" value="GTPase_HflX_N"/>
</dbReference>
<dbReference type="OrthoDB" id="9812272at2"/>
<comment type="similarity">
    <text evidence="6">Belongs to the TRAFAC class OBG-HflX-like GTPase superfamily. HflX GTPase family.</text>
</comment>
<feature type="domain" description="Hflx-type G" evidence="8">
    <location>
        <begin position="376"/>
        <end position="547"/>
    </location>
</feature>
<dbReference type="PANTHER" id="PTHR10229">
    <property type="entry name" value="GTP-BINDING PROTEIN HFLX"/>
    <property type="match status" value="1"/>
</dbReference>
<dbReference type="Gene3D" id="6.10.250.2860">
    <property type="match status" value="1"/>
</dbReference>
<evidence type="ECO:0000256" key="1">
    <source>
        <dbReference type="ARBA" id="ARBA00022490"/>
    </source>
</evidence>
<dbReference type="PANTHER" id="PTHR10229:SF0">
    <property type="entry name" value="GTP-BINDING PROTEIN 6-RELATED"/>
    <property type="match status" value="1"/>
</dbReference>
<evidence type="ECO:0000259" key="8">
    <source>
        <dbReference type="PROSITE" id="PS51705"/>
    </source>
</evidence>
<keyword evidence="1 6" id="KW-0963">Cytoplasm</keyword>
<dbReference type="Pfam" id="PF01926">
    <property type="entry name" value="MMR_HSR1"/>
    <property type="match status" value="1"/>
</dbReference>
<accession>A0A4R7KA54</accession>
<keyword evidence="4" id="KW-0460">Magnesium</keyword>
<dbReference type="InterPro" id="IPR042108">
    <property type="entry name" value="GTPase_HflX_N_sf"/>
</dbReference>
<dbReference type="HAMAP" id="MF_00900">
    <property type="entry name" value="GTPase_HflX"/>
    <property type="match status" value="1"/>
</dbReference>
<keyword evidence="10" id="KW-1185">Reference proteome</keyword>
<dbReference type="RefSeq" id="WP_133629337.1">
    <property type="nucleotide sequence ID" value="NZ_SOAZ01000034.1"/>
</dbReference>
<dbReference type="InterPro" id="IPR027417">
    <property type="entry name" value="P-loop_NTPase"/>
</dbReference>
<comment type="function">
    <text evidence="6">GTPase that associates with the 50S ribosomal subunit and may have a role during protein synthesis or ribosome biogenesis.</text>
</comment>
<keyword evidence="3 6" id="KW-0547">Nucleotide-binding</keyword>
<keyword evidence="5 6" id="KW-0342">GTP-binding</keyword>
<dbReference type="SUPFAM" id="SSF52540">
    <property type="entry name" value="P-loop containing nucleoside triphosphate hydrolases"/>
    <property type="match status" value="1"/>
</dbReference>
<dbReference type="Pfam" id="PF16360">
    <property type="entry name" value="GTP-bdg_M"/>
    <property type="match status" value="1"/>
</dbReference>
<evidence type="ECO:0000256" key="5">
    <source>
        <dbReference type="ARBA" id="ARBA00023134"/>
    </source>
</evidence>
<dbReference type="GO" id="GO:0043022">
    <property type="term" value="F:ribosome binding"/>
    <property type="evidence" value="ECO:0007669"/>
    <property type="project" value="TreeGrafter"/>
</dbReference>
<sequence>MIRGNLEGIKKIYIEALDRLLEKEMDKNYIIDLDVMKEISRISSEMNREISIYVNRRGKVVDVAVGDSSTAPLEAMTEKRGEMGLCGVRCIHTHPGGTSMLSPADMTALISLRFDCMMAIGVKDGEPEEFTFGYLDVENGKLKDNVVCLGPYKAMDINRINILNIIEEIESELHDKTHRIYEDRKERVIIVGGVTCDLYTPEESLNELQELVETAGGEVIHKVLQKRGKIDPAYYIGSGKARELGLLRQSLMADTVVFDDELSGAQVRNLEEAVGCKVIDRTTLILDIFAQRAISREGKIQVELAQLKYRLPRLMGLGNALSRTGGGIGTRGPGEKKLEIDRRHIRSRILDLERELENIKKTRALQRERRKANEIPVVAIAGYTNAGKSTLRNKLCEIAGVDKEKVLEANMLFATLDTTTRVVTLPSGKDVLLSDTVGFIRKLPHELVMAFKSTLEEVIYSDLILHVVDASNKNAPGQIETVNRVLSELGVQDKNILLVFNKVDAAEPDALNILRAKFGGGIEISALEGTNLNVLLSLIEKELYKDFIKAALIIPYGEGKVLSYLHDNNCIEREEYREEGIYVEIKTTEDIFGRVKKYQI</sequence>
<dbReference type="PROSITE" id="PS51705">
    <property type="entry name" value="G_HFLX"/>
    <property type="match status" value="1"/>
</dbReference>
<dbReference type="InterPro" id="IPR032305">
    <property type="entry name" value="GTP-bd_M"/>
</dbReference>
<evidence type="ECO:0000256" key="3">
    <source>
        <dbReference type="ARBA" id="ARBA00022741"/>
    </source>
</evidence>
<dbReference type="GO" id="GO:0005525">
    <property type="term" value="F:GTP binding"/>
    <property type="evidence" value="ECO:0007669"/>
    <property type="project" value="UniProtKB-UniRule"/>
</dbReference>
<dbReference type="NCBIfam" id="TIGR03156">
    <property type="entry name" value="GTP_HflX"/>
    <property type="match status" value="1"/>
</dbReference>
<dbReference type="FunFam" id="3.40.50.11060:FF:000001">
    <property type="entry name" value="GTPase HflX"/>
    <property type="match status" value="1"/>
</dbReference>
<keyword evidence="2" id="KW-0479">Metal-binding</keyword>
<dbReference type="Pfam" id="PF13167">
    <property type="entry name" value="GTP-bdg_N"/>
    <property type="match status" value="1"/>
</dbReference>
<comment type="subcellular location">
    <subcellularLocation>
        <location evidence="6">Cytoplasm</location>
    </subcellularLocation>
    <text evidence="6">May associate with membranes.</text>
</comment>
<name>A0A4R7KA54_9CLOT</name>
<proteinExistence type="inferred from homology"/>
<dbReference type="Gene3D" id="3.40.50.11060">
    <property type="entry name" value="GTPase HflX, N-terminal domain"/>
    <property type="match status" value="1"/>
</dbReference>
<organism evidence="9 10">
    <name type="scientific">Fonticella tunisiensis</name>
    <dbReference type="NCBI Taxonomy" id="1096341"/>
    <lineage>
        <taxon>Bacteria</taxon>
        <taxon>Bacillati</taxon>
        <taxon>Bacillota</taxon>
        <taxon>Clostridia</taxon>
        <taxon>Eubacteriales</taxon>
        <taxon>Clostridiaceae</taxon>
        <taxon>Fonticella</taxon>
    </lineage>
</organism>
<keyword evidence="7" id="KW-0175">Coiled coil</keyword>
<dbReference type="EMBL" id="SOAZ01000034">
    <property type="protein sequence ID" value="TDT47642.1"/>
    <property type="molecule type" value="Genomic_DNA"/>
</dbReference>
<dbReference type="GO" id="GO:0046872">
    <property type="term" value="F:metal ion binding"/>
    <property type="evidence" value="ECO:0007669"/>
    <property type="project" value="UniProtKB-KW"/>
</dbReference>
<dbReference type="CDD" id="cd01878">
    <property type="entry name" value="HflX"/>
    <property type="match status" value="1"/>
</dbReference>
<dbReference type="GO" id="GO:0005737">
    <property type="term" value="C:cytoplasm"/>
    <property type="evidence" value="ECO:0007669"/>
    <property type="project" value="UniProtKB-SubCell"/>
</dbReference>
<comment type="subunit">
    <text evidence="6">Monomer. Associates with the 50S ribosomal subunit.</text>
</comment>
<dbReference type="InterPro" id="IPR030394">
    <property type="entry name" value="G_HFLX_dom"/>
</dbReference>
<gene>
    <name evidence="6" type="primary">hflX</name>
    <name evidence="9" type="ORF">EDD71_13430</name>
</gene>
<dbReference type="InterPro" id="IPR006073">
    <property type="entry name" value="GTP-bd"/>
</dbReference>
<comment type="caution">
    <text evidence="9">The sequence shown here is derived from an EMBL/GenBank/DDBJ whole genome shotgun (WGS) entry which is preliminary data.</text>
</comment>